<reference evidence="3" key="2">
    <citation type="journal article" date="2007" name="Science">
        <title>Draft genome sequence of the sexually transmitted pathogen Trichomonas vaginalis.</title>
        <authorList>
            <person name="Carlton J.M."/>
            <person name="Hirt R.P."/>
            <person name="Silva J.C."/>
            <person name="Delcher A.L."/>
            <person name="Schatz M."/>
            <person name="Zhao Q."/>
            <person name="Wortman J.R."/>
            <person name="Bidwell S.L."/>
            <person name="Alsmark U.C.M."/>
            <person name="Besteiro S."/>
            <person name="Sicheritz-Ponten T."/>
            <person name="Noel C.J."/>
            <person name="Dacks J.B."/>
            <person name="Foster P.G."/>
            <person name="Simillion C."/>
            <person name="Van de Peer Y."/>
            <person name="Miranda-Saavedra D."/>
            <person name="Barton G.J."/>
            <person name="Westrop G.D."/>
            <person name="Mueller S."/>
            <person name="Dessi D."/>
            <person name="Fiori P.L."/>
            <person name="Ren Q."/>
            <person name="Paulsen I."/>
            <person name="Zhang H."/>
            <person name="Bastida-Corcuera F.D."/>
            <person name="Simoes-Barbosa A."/>
            <person name="Brown M.T."/>
            <person name="Hayes R.D."/>
            <person name="Mukherjee M."/>
            <person name="Okumura C.Y."/>
            <person name="Schneider R."/>
            <person name="Smith A.J."/>
            <person name="Vanacova S."/>
            <person name="Villalvazo M."/>
            <person name="Haas B.J."/>
            <person name="Pertea M."/>
            <person name="Feldblyum T.V."/>
            <person name="Utterback T.R."/>
            <person name="Shu C.L."/>
            <person name="Osoegawa K."/>
            <person name="de Jong P.J."/>
            <person name="Hrdy I."/>
            <person name="Horvathova L."/>
            <person name="Zubacova Z."/>
            <person name="Dolezal P."/>
            <person name="Malik S.B."/>
            <person name="Logsdon J.M. Jr."/>
            <person name="Henze K."/>
            <person name="Gupta A."/>
            <person name="Wang C.C."/>
            <person name="Dunne R.L."/>
            <person name="Upcroft J.A."/>
            <person name="Upcroft P."/>
            <person name="White O."/>
            <person name="Salzberg S.L."/>
            <person name="Tang P."/>
            <person name="Chiu C.-H."/>
            <person name="Lee Y.-S."/>
            <person name="Embley T.M."/>
            <person name="Coombs G.H."/>
            <person name="Mottram J.C."/>
            <person name="Tachezy J."/>
            <person name="Fraser-Liggett C.M."/>
            <person name="Johnson P.J."/>
        </authorList>
    </citation>
    <scope>NUCLEOTIDE SEQUENCE [LARGE SCALE GENOMIC DNA]</scope>
    <source>
        <strain evidence="3">G3</strain>
    </source>
</reference>
<dbReference type="Proteomes" id="UP000001542">
    <property type="component" value="Unassembled WGS sequence"/>
</dbReference>
<dbReference type="EMBL" id="DS113662">
    <property type="protein sequence ID" value="EAX98783.1"/>
    <property type="molecule type" value="Genomic_DNA"/>
</dbReference>
<dbReference type="VEuPathDB" id="TrichDB:TVAG_492740"/>
<dbReference type="Gene3D" id="1.25.40.20">
    <property type="entry name" value="Ankyrin repeat-containing domain"/>
    <property type="match status" value="2"/>
</dbReference>
<dbReference type="KEGG" id="tva:4756584"/>
<proteinExistence type="predicted"/>
<organism evidence="3 4">
    <name type="scientific">Trichomonas vaginalis (strain ATCC PRA-98 / G3)</name>
    <dbReference type="NCBI Taxonomy" id="412133"/>
    <lineage>
        <taxon>Eukaryota</taxon>
        <taxon>Metamonada</taxon>
        <taxon>Parabasalia</taxon>
        <taxon>Trichomonadida</taxon>
        <taxon>Trichomonadidae</taxon>
        <taxon>Trichomonas</taxon>
    </lineage>
</organism>
<evidence type="ECO:0000313" key="3">
    <source>
        <dbReference type="EMBL" id="EAX98783.1"/>
    </source>
</evidence>
<gene>
    <name evidence="3" type="ORF">TVAG_492740</name>
</gene>
<dbReference type="GO" id="GO:0000976">
    <property type="term" value="F:transcription cis-regulatory region binding"/>
    <property type="evidence" value="ECO:0000318"/>
    <property type="project" value="GO_Central"/>
</dbReference>
<dbReference type="OrthoDB" id="47330at2759"/>
<dbReference type="AlphaFoldDB" id="A2F8J0"/>
<keyword evidence="1" id="KW-0677">Repeat</keyword>
<dbReference type="SMART" id="SM00248">
    <property type="entry name" value="ANK"/>
    <property type="match status" value="6"/>
</dbReference>
<dbReference type="VEuPathDB" id="TrichDB:TVAGG3_0903280"/>
<dbReference type="InParanoid" id="A2F8J0"/>
<dbReference type="RefSeq" id="XP_001311713.1">
    <property type="nucleotide sequence ID" value="XM_001311712.1"/>
</dbReference>
<dbReference type="GO" id="GO:0045944">
    <property type="term" value="P:positive regulation of transcription by RNA polymerase II"/>
    <property type="evidence" value="ECO:0000318"/>
    <property type="project" value="GO_Central"/>
</dbReference>
<dbReference type="InterPro" id="IPR036770">
    <property type="entry name" value="Ankyrin_rpt-contain_sf"/>
</dbReference>
<dbReference type="PANTHER" id="PTHR24126">
    <property type="entry name" value="ANKYRIN REPEAT, PH AND SEC7 DOMAIN CONTAINING PROTEIN SECG-RELATED"/>
    <property type="match status" value="1"/>
</dbReference>
<dbReference type="SUPFAM" id="SSF48403">
    <property type="entry name" value="Ankyrin repeat"/>
    <property type="match status" value="1"/>
</dbReference>
<sequence length="386" mass="44135">MSTTSPQLTLFHYAALTLDVDVFMWCFQKVLFLKNEDGSISNTEDTDKYVLEFFESKKDFLMYCIKNSKDNPTEFVDQLLSNETFRSYSGYKGLILHRDKNNNNLLHYACMRASPILFLLITSEFASIIHNAPTDASIDFLSSKNNDGECPIHIAVKNKCMEILELASQYNAAIGTKNIFEDEPDNDIERVFKMSIELLSESCKNGSNNNDYEGIFQPDSKGQLILHIAVNVGWIEGVKRILEIVDNKSASFFVKYKDQHGLSPVAWMAINGHVKMLELVRSKFGEDVLFKDKTKYSRRNLLQLAITENQHEVVEYLINNTKFKENIDTSSGQPSLSALHYAVLLEDFEMIEYLVQNGCDPMKSKFNILSPYEMTTDEILRCAMCQ</sequence>
<keyword evidence="4" id="KW-1185">Reference proteome</keyword>
<reference evidence="3" key="1">
    <citation type="submission" date="2006-10" db="EMBL/GenBank/DDBJ databases">
        <authorList>
            <person name="Amadeo P."/>
            <person name="Zhao Q."/>
            <person name="Wortman J."/>
            <person name="Fraser-Liggett C."/>
            <person name="Carlton J."/>
        </authorList>
    </citation>
    <scope>NUCLEOTIDE SEQUENCE</scope>
    <source>
        <strain evidence="3">G3</strain>
    </source>
</reference>
<evidence type="ECO:0000256" key="1">
    <source>
        <dbReference type="ARBA" id="ARBA00022737"/>
    </source>
</evidence>
<dbReference type="SMR" id="A2F8J0"/>
<evidence type="ECO:0000256" key="2">
    <source>
        <dbReference type="ARBA" id="ARBA00023043"/>
    </source>
</evidence>
<dbReference type="InterPro" id="IPR002110">
    <property type="entry name" value="Ankyrin_rpt"/>
</dbReference>
<dbReference type="PANTHER" id="PTHR24126:SF14">
    <property type="entry name" value="ANK_REP_REGION DOMAIN-CONTAINING PROTEIN"/>
    <property type="match status" value="1"/>
</dbReference>
<keyword evidence="2" id="KW-0040">ANK repeat</keyword>
<dbReference type="GO" id="GO:0005634">
    <property type="term" value="C:nucleus"/>
    <property type="evidence" value="ECO:0000318"/>
    <property type="project" value="GO_Central"/>
</dbReference>
<evidence type="ECO:0000313" key="4">
    <source>
        <dbReference type="Proteomes" id="UP000001542"/>
    </source>
</evidence>
<dbReference type="Pfam" id="PF12796">
    <property type="entry name" value="Ank_2"/>
    <property type="match status" value="1"/>
</dbReference>
<dbReference type="STRING" id="5722.A2F8J0"/>
<name>A2F8J0_TRIV3</name>
<accession>A2F8J0</accession>
<protein>
    <submittedName>
        <fullName evidence="3">Uncharacterized protein</fullName>
    </submittedName>
</protein>